<dbReference type="RefSeq" id="WP_053192568.1">
    <property type="nucleotide sequence ID" value="NZ_KQ948993.1"/>
</dbReference>
<dbReference type="AlphaFoldDB" id="A0A0L8L152"/>
<dbReference type="GO" id="GO:0047661">
    <property type="term" value="F:amino-acid racemase activity"/>
    <property type="evidence" value="ECO:0007669"/>
    <property type="project" value="InterPro"/>
</dbReference>
<comment type="caution">
    <text evidence="1">The sequence shown here is derived from an EMBL/GenBank/DDBJ whole genome shotgun (WGS) entry which is preliminary data.</text>
</comment>
<proteinExistence type="predicted"/>
<protein>
    <submittedName>
        <fullName evidence="1">Arylsulfatase</fullName>
    </submittedName>
</protein>
<dbReference type="Pfam" id="PF01177">
    <property type="entry name" value="Asp_Glu_race"/>
    <property type="match status" value="1"/>
</dbReference>
<accession>A0A0L8L152</accession>
<dbReference type="Proteomes" id="UP000037251">
    <property type="component" value="Unassembled WGS sequence"/>
</dbReference>
<dbReference type="eggNOG" id="COG4126">
    <property type="taxonomic scope" value="Bacteria"/>
</dbReference>
<keyword evidence="2" id="KW-1185">Reference proteome</keyword>
<dbReference type="OrthoDB" id="978447at2"/>
<dbReference type="STRING" id="67356.AQJ84_22775"/>
<evidence type="ECO:0000313" key="1">
    <source>
        <dbReference type="EMBL" id="KOG31791.1"/>
    </source>
</evidence>
<sequence length="216" mass="22149">MLALLQTSFLHVPVFDALRDETHQGLELRHFVDEELLARARVEGPDAVADDVRAVLSQAVAEGARAVLCTCSTIGGIAEAAAAEAGAPVLRVDRPMAAAAVATGPRVAVLATVESTLGPTADLIEEEAHRAGRPVAVRTHVVPGAWQRFAAGDTDGCARLVATAADAITDADAIVLAQVSIAPAERLTTTRVPVLSSPRLGLAAAARAAHAKQGPA</sequence>
<organism evidence="1 2">
    <name type="scientific">Streptomyces resistomycificus</name>
    <dbReference type="NCBI Taxonomy" id="67356"/>
    <lineage>
        <taxon>Bacteria</taxon>
        <taxon>Bacillati</taxon>
        <taxon>Actinomycetota</taxon>
        <taxon>Actinomycetes</taxon>
        <taxon>Kitasatosporales</taxon>
        <taxon>Streptomycetaceae</taxon>
        <taxon>Streptomyces</taxon>
        <taxon>Streptomyces aurantiacus group</taxon>
    </lineage>
</organism>
<evidence type="ECO:0000313" key="2">
    <source>
        <dbReference type="Proteomes" id="UP000037251"/>
    </source>
</evidence>
<dbReference type="EMBL" id="LGUS01000192">
    <property type="protein sequence ID" value="KOG31791.1"/>
    <property type="molecule type" value="Genomic_DNA"/>
</dbReference>
<gene>
    <name evidence="1" type="ORF">ADK37_29820</name>
</gene>
<name>A0A0L8L152_9ACTN</name>
<dbReference type="PATRIC" id="fig|67356.5.peg.6377"/>
<reference evidence="2" key="1">
    <citation type="submission" date="2015-07" db="EMBL/GenBank/DDBJ databases">
        <authorList>
            <person name="Ju K.-S."/>
            <person name="Doroghazi J.R."/>
            <person name="Metcalf W.W."/>
        </authorList>
    </citation>
    <scope>NUCLEOTIDE SEQUENCE [LARGE SCALE GENOMIC DNA]</scope>
    <source>
        <strain evidence="2">NRRL 2290</strain>
    </source>
</reference>
<dbReference type="InterPro" id="IPR015942">
    <property type="entry name" value="Asp/Glu/hydantoin_racemase"/>
</dbReference>